<gene>
    <name evidence="1" type="ORF">A3G50_01000</name>
</gene>
<proteinExistence type="predicted"/>
<dbReference type="AlphaFoldDB" id="A0A1F6C4J0"/>
<name>A0A1F6C4J0_9BACT</name>
<evidence type="ECO:0000313" key="2">
    <source>
        <dbReference type="Proteomes" id="UP000176633"/>
    </source>
</evidence>
<comment type="caution">
    <text evidence="1">The sequence shown here is derived from an EMBL/GenBank/DDBJ whole genome shotgun (WGS) entry which is preliminary data.</text>
</comment>
<dbReference type="EMBL" id="MFKM01000006">
    <property type="protein sequence ID" value="OGG43737.1"/>
    <property type="molecule type" value="Genomic_DNA"/>
</dbReference>
<evidence type="ECO:0000313" key="1">
    <source>
        <dbReference type="EMBL" id="OGG43737.1"/>
    </source>
</evidence>
<evidence type="ECO:0008006" key="3">
    <source>
        <dbReference type="Google" id="ProtNLM"/>
    </source>
</evidence>
<dbReference type="STRING" id="1798473.A3G50_01000"/>
<accession>A0A1F6C4J0</accession>
<organism evidence="1 2">
    <name type="scientific">Candidatus Jorgensenbacteria bacterium RIFCSPLOWO2_12_FULL_42_11</name>
    <dbReference type="NCBI Taxonomy" id="1798473"/>
    <lineage>
        <taxon>Bacteria</taxon>
        <taxon>Candidatus Joergenseniibacteriota</taxon>
    </lineage>
</organism>
<dbReference type="Proteomes" id="UP000176633">
    <property type="component" value="Unassembled WGS sequence"/>
</dbReference>
<protein>
    <recommendedName>
        <fullName evidence="3">Glycosidase related protein</fullName>
    </recommendedName>
</protein>
<sequence length="415" mass="48524">MDSNSYQEKIAKILRTEKQTIVQLEKDLNRITGKSGLIYALVEENDKLINESLDSLGLGRNSMALDVYDALISKIESDDLKIFQYLKNPQLSDPKDCQRIVDLAKDISPRQKGFFLKKEIARRFLEAEPPQKILKALGYSSVEAMLAKEDLIEVYSSLRFLEDKEWLNNIFFKQYQNLKPSDFEEREIEVRVLGSQWKEAAEKFVQKKYHNISHLKELGVIFVIPVTLKVSGEILRTLSLLTHYFNEVYFYSDLARRFAQNNPKEFSKNFISLLRGDVLNNFPASPSGERQLFLIVQRYLAKDDENDHRLFLPHVNPEALHWDRAEVALAKIEGLDFWKDLDWIGDFFKIETGGEILISFNLVDTIMSLVQEKEMIKYLYHHQEALWNKIFVSYFGEEKMEDLIKENIIKGWFEA</sequence>
<reference evidence="1 2" key="1">
    <citation type="journal article" date="2016" name="Nat. Commun.">
        <title>Thousands of microbial genomes shed light on interconnected biogeochemical processes in an aquifer system.</title>
        <authorList>
            <person name="Anantharaman K."/>
            <person name="Brown C.T."/>
            <person name="Hug L.A."/>
            <person name="Sharon I."/>
            <person name="Castelle C.J."/>
            <person name="Probst A.J."/>
            <person name="Thomas B.C."/>
            <person name="Singh A."/>
            <person name="Wilkins M.J."/>
            <person name="Karaoz U."/>
            <person name="Brodie E.L."/>
            <person name="Williams K.H."/>
            <person name="Hubbard S.S."/>
            <person name="Banfield J.F."/>
        </authorList>
    </citation>
    <scope>NUCLEOTIDE SEQUENCE [LARGE SCALE GENOMIC DNA]</scope>
</reference>